<evidence type="ECO:0000256" key="1">
    <source>
        <dbReference type="ARBA" id="ARBA00004225"/>
    </source>
</evidence>
<dbReference type="GO" id="GO:0031966">
    <property type="term" value="C:mitochondrial membrane"/>
    <property type="evidence" value="ECO:0007669"/>
    <property type="project" value="UniProtKB-SubCell"/>
</dbReference>
<feature type="transmembrane region" description="Helical" evidence="16">
    <location>
        <begin position="45"/>
        <end position="66"/>
    </location>
</feature>
<keyword evidence="8" id="KW-1278">Translocase</keyword>
<evidence type="ECO:0000256" key="4">
    <source>
        <dbReference type="ARBA" id="ARBA00021095"/>
    </source>
</evidence>
<dbReference type="PANTHER" id="PTHR11435:SF1">
    <property type="entry name" value="NADH-UBIQUINONE OXIDOREDUCTASE CHAIN 6"/>
    <property type="match status" value="1"/>
</dbReference>
<keyword evidence="6" id="KW-0679">Respiratory chain</keyword>
<keyword evidence="10 16" id="KW-1133">Transmembrane helix</keyword>
<evidence type="ECO:0000256" key="3">
    <source>
        <dbReference type="ARBA" id="ARBA00012944"/>
    </source>
</evidence>
<keyword evidence="5" id="KW-0813">Transport</keyword>
<comment type="similarity">
    <text evidence="2">Belongs to the complex I subunit 6 family.</text>
</comment>
<keyword evidence="13 16" id="KW-0472">Membrane</keyword>
<evidence type="ECO:0000256" key="8">
    <source>
        <dbReference type="ARBA" id="ARBA00022967"/>
    </source>
</evidence>
<accession>A0A343YVG4</accession>
<evidence type="ECO:0000256" key="15">
    <source>
        <dbReference type="ARBA" id="ARBA00049551"/>
    </source>
</evidence>
<comment type="catalytic activity">
    <reaction evidence="15">
        <text>a ubiquinone + NADH + 5 H(+)(in) = a ubiquinol + NAD(+) + 4 H(+)(out)</text>
        <dbReference type="Rhea" id="RHEA:29091"/>
        <dbReference type="Rhea" id="RHEA-COMP:9565"/>
        <dbReference type="Rhea" id="RHEA-COMP:9566"/>
        <dbReference type="ChEBI" id="CHEBI:15378"/>
        <dbReference type="ChEBI" id="CHEBI:16389"/>
        <dbReference type="ChEBI" id="CHEBI:17976"/>
        <dbReference type="ChEBI" id="CHEBI:57540"/>
        <dbReference type="ChEBI" id="CHEBI:57945"/>
        <dbReference type="EC" id="7.1.1.2"/>
    </reaction>
</comment>
<name>A0A343YVG4_9NEOP</name>
<evidence type="ECO:0000256" key="6">
    <source>
        <dbReference type="ARBA" id="ARBA00022660"/>
    </source>
</evidence>
<dbReference type="AlphaFoldDB" id="A0A343YVG4"/>
<evidence type="ECO:0000256" key="12">
    <source>
        <dbReference type="ARBA" id="ARBA00023128"/>
    </source>
</evidence>
<evidence type="ECO:0000256" key="2">
    <source>
        <dbReference type="ARBA" id="ARBA00005698"/>
    </source>
</evidence>
<dbReference type="InterPro" id="IPR050269">
    <property type="entry name" value="ComplexI_Subunit6"/>
</dbReference>
<evidence type="ECO:0000256" key="16">
    <source>
        <dbReference type="SAM" id="Phobius"/>
    </source>
</evidence>
<evidence type="ECO:0000256" key="7">
    <source>
        <dbReference type="ARBA" id="ARBA00022692"/>
    </source>
</evidence>
<evidence type="ECO:0000256" key="14">
    <source>
        <dbReference type="ARBA" id="ARBA00031019"/>
    </source>
</evidence>
<evidence type="ECO:0000256" key="13">
    <source>
        <dbReference type="ARBA" id="ARBA00023136"/>
    </source>
</evidence>
<evidence type="ECO:0000256" key="5">
    <source>
        <dbReference type="ARBA" id="ARBA00022448"/>
    </source>
</evidence>
<dbReference type="GO" id="GO:0008137">
    <property type="term" value="F:NADH dehydrogenase (ubiquinone) activity"/>
    <property type="evidence" value="ECO:0007669"/>
    <property type="project" value="UniProtKB-EC"/>
</dbReference>
<feature type="transmembrane region" description="Helical" evidence="16">
    <location>
        <begin position="133"/>
        <end position="154"/>
    </location>
</feature>
<proteinExistence type="inferred from homology"/>
<dbReference type="EC" id="7.1.1.2" evidence="3"/>
<reference evidence="17" key="1">
    <citation type="submission" date="2017-10" db="EMBL/GenBank/DDBJ databases">
        <title>Mitogenomes of tropical arthropods.</title>
        <authorList>
            <person name="Pires Paula D."/>
            <person name="Coiti Togawa R."/>
        </authorList>
    </citation>
    <scope>NUCLEOTIDE SEQUENCE</scope>
</reference>
<sequence length="165" mass="18964">MLMILLITTIFMFYWLIHPLSLGLILLIQTTIVTMLVGLNSPSFWMSYILFLVFMGGVLVLVMYVITIANNELTMMNLSNFLILVILSSALSTLLYLYFLPTSQLMVSDFKFMKIKSEISMKMLTSIYTFPNFIMVLFLGIYLFYMLIIISNIVNITEGPMRSSN</sequence>
<keyword evidence="7 16" id="KW-0812">Transmembrane</keyword>
<geneLocation type="mitochondrion" evidence="17"/>
<evidence type="ECO:0000256" key="10">
    <source>
        <dbReference type="ARBA" id="ARBA00022989"/>
    </source>
</evidence>
<protein>
    <recommendedName>
        <fullName evidence="4">NADH-ubiquinone oxidoreductase chain 6</fullName>
        <ecNumber evidence="3">7.1.1.2</ecNumber>
    </recommendedName>
    <alternativeName>
        <fullName evidence="14">NADH dehydrogenase subunit 6</fullName>
    </alternativeName>
</protein>
<feature type="transmembrane region" description="Helical" evidence="16">
    <location>
        <begin position="12"/>
        <end position="39"/>
    </location>
</feature>
<dbReference type="EMBL" id="MG253269">
    <property type="protein sequence ID" value="AWN56248.1"/>
    <property type="molecule type" value="Genomic_DNA"/>
</dbReference>
<dbReference type="PANTHER" id="PTHR11435">
    <property type="entry name" value="NADH UBIQUINONE OXIDOREDUCTASE SUBUNIT ND6"/>
    <property type="match status" value="1"/>
</dbReference>
<evidence type="ECO:0000256" key="11">
    <source>
        <dbReference type="ARBA" id="ARBA00023027"/>
    </source>
</evidence>
<organism evidence="17">
    <name type="scientific">Euborellia annulipes</name>
    <dbReference type="NCBI Taxonomy" id="146833"/>
    <lineage>
        <taxon>Eukaryota</taxon>
        <taxon>Metazoa</taxon>
        <taxon>Ecdysozoa</taxon>
        <taxon>Arthropoda</taxon>
        <taxon>Hexapoda</taxon>
        <taxon>Insecta</taxon>
        <taxon>Pterygota</taxon>
        <taxon>Neoptera</taxon>
        <taxon>Polyneoptera</taxon>
        <taxon>Dermaptera</taxon>
        <taxon>Neodermaptera</taxon>
        <taxon>Epidermaptera</taxon>
        <taxon>Anisolabidoidea</taxon>
        <taxon>Anisolabididae</taxon>
        <taxon>Euborellia</taxon>
    </lineage>
</organism>
<comment type="subcellular location">
    <subcellularLocation>
        <location evidence="1">Mitochondrion membrane</location>
        <topology evidence="1">Multi-pass membrane protein</topology>
    </subcellularLocation>
</comment>
<feature type="transmembrane region" description="Helical" evidence="16">
    <location>
        <begin position="78"/>
        <end position="99"/>
    </location>
</feature>
<keyword evidence="11" id="KW-0520">NAD</keyword>
<evidence type="ECO:0000313" key="17">
    <source>
        <dbReference type="EMBL" id="AWN56248.1"/>
    </source>
</evidence>
<keyword evidence="9" id="KW-0249">Electron transport</keyword>
<evidence type="ECO:0000256" key="9">
    <source>
        <dbReference type="ARBA" id="ARBA00022982"/>
    </source>
</evidence>
<keyword evidence="12 17" id="KW-0496">Mitochondrion</keyword>